<dbReference type="RefSeq" id="WP_005588404.1">
    <property type="nucleotide sequence ID" value="NZ_LT669839.1"/>
</dbReference>
<reference evidence="1 2" key="1">
    <citation type="submission" date="2016-11" db="EMBL/GenBank/DDBJ databases">
        <authorList>
            <person name="Manzoor S."/>
        </authorList>
    </citation>
    <scope>NUCLEOTIDE SEQUENCE [LARGE SCALE GENOMIC DNA]</scope>
    <source>
        <strain evidence="1">Clostridium ultunense strain Esp</strain>
    </source>
</reference>
<name>M1ZLZ2_9FIRM</name>
<dbReference type="OrthoDB" id="1708324at2"/>
<proteinExistence type="predicted"/>
<dbReference type="HOGENOM" id="CLU_2805022_0_0_9"/>
<evidence type="ECO:0000313" key="2">
    <source>
        <dbReference type="Proteomes" id="UP000245423"/>
    </source>
</evidence>
<protein>
    <submittedName>
        <fullName evidence="1">Uncharacterized protein</fullName>
    </submittedName>
</protein>
<accession>M1ZLZ2</accession>
<evidence type="ECO:0000313" key="1">
    <source>
        <dbReference type="EMBL" id="SHD76091.1"/>
    </source>
</evidence>
<organism evidence="1 2">
    <name type="scientific">[Clostridium] ultunense Esp</name>
    <dbReference type="NCBI Taxonomy" id="1288971"/>
    <lineage>
        <taxon>Bacteria</taxon>
        <taxon>Bacillati</taxon>
        <taxon>Bacillota</taxon>
        <taxon>Tissierellia</taxon>
        <taxon>Tissierellales</taxon>
        <taxon>Tepidimicrobiaceae</taxon>
        <taxon>Schnuerera</taxon>
    </lineage>
</organism>
<dbReference type="Proteomes" id="UP000245423">
    <property type="component" value="Chromosome 1"/>
</dbReference>
<dbReference type="EMBL" id="LT669839">
    <property type="protein sequence ID" value="SHD76091.1"/>
    <property type="molecule type" value="Genomic_DNA"/>
</dbReference>
<gene>
    <name evidence="1" type="ORF">CUESP1_0709</name>
</gene>
<keyword evidence="2" id="KW-1185">Reference proteome</keyword>
<dbReference type="AlphaFoldDB" id="M1ZLZ2"/>
<sequence length="67" mass="7905">MKIRLVSKKQVKKAYEKKKVENKIDIKEELAIENIEKVPKELFQILGETLSFIENVNKMEGEKNEDK</sequence>